<keyword evidence="3" id="KW-0539">Nucleus</keyword>
<dbReference type="GO" id="GO:0005634">
    <property type="term" value="C:nucleus"/>
    <property type="evidence" value="ECO:0007669"/>
    <property type="project" value="UniProtKB-SubCell"/>
</dbReference>
<evidence type="ECO:0000313" key="6">
    <source>
        <dbReference type="Proteomes" id="UP000694853"/>
    </source>
</evidence>
<name>A0A8B8L7Q5_ABRPR</name>
<dbReference type="CDD" id="cd18432">
    <property type="entry name" value="BRCT_PAXIP1_rpt6_like"/>
    <property type="match status" value="1"/>
</dbReference>
<comment type="subcellular location">
    <subcellularLocation>
        <location evidence="1">Nucleus</location>
    </subcellularLocation>
</comment>
<dbReference type="PANTHER" id="PTHR23196">
    <property type="entry name" value="PAX TRANSCRIPTION ACTIVATION DOMAIN INTERACTING PROTEIN"/>
    <property type="match status" value="1"/>
</dbReference>
<protein>
    <submittedName>
        <fullName evidence="7">Uncharacterized protein LOC113863058</fullName>
    </submittedName>
</protein>
<dbReference type="Proteomes" id="UP000694853">
    <property type="component" value="Unplaced"/>
</dbReference>
<keyword evidence="6" id="KW-1185">Reference proteome</keyword>
<evidence type="ECO:0000256" key="1">
    <source>
        <dbReference type="ARBA" id="ARBA00004123"/>
    </source>
</evidence>
<feature type="region of interest" description="Disordered" evidence="4">
    <location>
        <begin position="403"/>
        <end position="434"/>
    </location>
</feature>
<dbReference type="KEGG" id="aprc:113863058"/>
<dbReference type="InterPro" id="IPR001357">
    <property type="entry name" value="BRCT_dom"/>
</dbReference>
<gene>
    <name evidence="7" type="primary">LOC113863058</name>
</gene>
<feature type="domain" description="BRCT" evidence="5">
    <location>
        <begin position="753"/>
        <end position="842"/>
    </location>
</feature>
<dbReference type="SUPFAM" id="SSF52113">
    <property type="entry name" value="BRCT domain"/>
    <property type="match status" value="1"/>
</dbReference>
<dbReference type="Gene3D" id="3.40.50.10190">
    <property type="entry name" value="BRCT domain"/>
    <property type="match status" value="2"/>
</dbReference>
<evidence type="ECO:0000256" key="2">
    <source>
        <dbReference type="ARBA" id="ARBA00022763"/>
    </source>
</evidence>
<proteinExistence type="predicted"/>
<dbReference type="GeneID" id="113863058"/>
<feature type="compositionally biased region" description="Low complexity" evidence="4">
    <location>
        <begin position="411"/>
        <end position="423"/>
    </location>
</feature>
<dbReference type="InterPro" id="IPR051579">
    <property type="entry name" value="DDR_Transcriptional_Reg"/>
</dbReference>
<reference evidence="7" key="2">
    <citation type="submission" date="2025-08" db="UniProtKB">
        <authorList>
            <consortium name="RefSeq"/>
        </authorList>
    </citation>
    <scope>IDENTIFICATION</scope>
    <source>
        <tissue evidence="7">Young leaves</tissue>
    </source>
</reference>
<evidence type="ECO:0000256" key="3">
    <source>
        <dbReference type="ARBA" id="ARBA00023242"/>
    </source>
</evidence>
<sequence length="982" mass="109420">MADGSSPHSQPLSLLAGDKVKDANQDDRCRETELFEDTLALNNHFTEMELEYLNLNTEIVEDSDPAENVTTNPVCEYEQEVVLDSEDEEMNNRDAATVAKGFIEDETSPTVKNPLMLQKRLYKPPCEQADSNATIFGKSAAGAKVASVDADSFDNDNHLYLSARLNHIHSPEPGDSTQAALGFVDQYLSLNDVDLFQGIHRRKTTREKSPHVLSAKGPLNLAKKIKVQTQNEEKEPFKWVDSEQNDDKAGLFGKKIKAPPNFGSYKQTYTRRRQKKGGHLQSQGNCSASSRCDETLGQGPRMATENNNSINELDVQSSAMRENFNVYSSVTHIGDMSDIGLDTQIAAEAMNALAFLHPSGCHFNDTHLPENASDGSLSDFIENEGLLKNSSYRQNPGLHSVTIESNKKNASSSRFSNITSSSSCKHTDKQEPNLVSEKMKKLMKSKLTAEGQFENNTSLPICSKHASLEEDHSLGAHVSFQSTTKECTNWNNESRQTWIKDQPSYPTERKNNVKDKSIIRHKRKGNGLVASDPVKLGVGTKRLKLPTNLCAIARKSGLNHQAQVSPQLSATSTLLRIDSFFYPKRPRGKRKGPSVQINLNAPTDLCIDEKESNAFSIGSLEDQDDVDKSCFPHNHPLCNASCVDNGRCMLLGNSVQPGPASDAMKFENLLDMHPLLLAHVEISSNKSVAQSRSEIPATVAPSKGINISNANHTYTGHHKKPCDKNLPKTSLLKELIRIGGPDSTSDMMWKDLRHRRDMTDVRILFSQHLHDSIIKQQKKILARLNISVAASSMEATHFVADKFTRTKNMLETMALGKLVVTHLWLESCGQANCFIDEKNYILRDTKKEKEIGFSMPVSLAQARQKPLLEGKRVYITPHVKPDKEVITSLVTAVHGQVVDESQICSHKNDNTLDDLLIISCEDDYAICHHFLERGTSVYSSELVLNGIVIQKLELERHQLFMNQVTRNNPSTCKRYGKVYSRR</sequence>
<feature type="region of interest" description="Disordered" evidence="4">
    <location>
        <begin position="1"/>
        <end position="25"/>
    </location>
</feature>
<dbReference type="CDD" id="cd17744">
    <property type="entry name" value="BRCT_MDC1_rpt1"/>
    <property type="match status" value="1"/>
</dbReference>
<organism evidence="6 7">
    <name type="scientific">Abrus precatorius</name>
    <name type="common">Indian licorice</name>
    <name type="synonym">Glycine abrus</name>
    <dbReference type="NCBI Taxonomy" id="3816"/>
    <lineage>
        <taxon>Eukaryota</taxon>
        <taxon>Viridiplantae</taxon>
        <taxon>Streptophyta</taxon>
        <taxon>Embryophyta</taxon>
        <taxon>Tracheophyta</taxon>
        <taxon>Spermatophyta</taxon>
        <taxon>Magnoliopsida</taxon>
        <taxon>eudicotyledons</taxon>
        <taxon>Gunneridae</taxon>
        <taxon>Pentapetalae</taxon>
        <taxon>rosids</taxon>
        <taxon>fabids</taxon>
        <taxon>Fabales</taxon>
        <taxon>Fabaceae</taxon>
        <taxon>Papilionoideae</taxon>
        <taxon>50 kb inversion clade</taxon>
        <taxon>NPAAA clade</taxon>
        <taxon>indigoferoid/millettioid clade</taxon>
        <taxon>Abreae</taxon>
        <taxon>Abrus</taxon>
    </lineage>
</organism>
<evidence type="ECO:0000256" key="4">
    <source>
        <dbReference type="SAM" id="MobiDB-lite"/>
    </source>
</evidence>
<dbReference type="OrthoDB" id="342264at2759"/>
<keyword evidence="2" id="KW-0227">DNA damage</keyword>
<dbReference type="GO" id="GO:0006974">
    <property type="term" value="P:DNA damage response"/>
    <property type="evidence" value="ECO:0007669"/>
    <property type="project" value="UniProtKB-KW"/>
</dbReference>
<evidence type="ECO:0000259" key="5">
    <source>
        <dbReference type="PROSITE" id="PS50172"/>
    </source>
</evidence>
<evidence type="ECO:0000313" key="7">
    <source>
        <dbReference type="RefSeq" id="XP_027352250.1"/>
    </source>
</evidence>
<dbReference type="Pfam" id="PF16589">
    <property type="entry name" value="BRCT_2"/>
    <property type="match status" value="1"/>
</dbReference>
<feature type="compositionally biased region" description="Polar residues" evidence="4">
    <location>
        <begin position="1"/>
        <end position="12"/>
    </location>
</feature>
<dbReference type="PANTHER" id="PTHR23196:SF32">
    <property type="entry name" value="BRCT DOMAIN-CONTAINING DNA REPAIR PROTEIN"/>
    <property type="match status" value="1"/>
</dbReference>
<reference evidence="6" key="1">
    <citation type="journal article" date="2019" name="Toxins">
        <title>Detection of Abrin-Like and Prepropulchellin-Like Toxin Genes and Transcripts Using Whole Genome Sequencing and Full-Length Transcript Sequencing of Abrus precatorius.</title>
        <authorList>
            <person name="Hovde B.T."/>
            <person name="Daligault H.E."/>
            <person name="Hanschen E.R."/>
            <person name="Kunde Y.A."/>
            <person name="Johnson M.B."/>
            <person name="Starkenburg S.R."/>
            <person name="Johnson S.L."/>
        </authorList>
    </citation>
    <scope>NUCLEOTIDE SEQUENCE [LARGE SCALE GENOMIC DNA]</scope>
</reference>
<dbReference type="RefSeq" id="XP_027352250.1">
    <property type="nucleotide sequence ID" value="XM_027496449.1"/>
</dbReference>
<accession>A0A8B8L7Q5</accession>
<feature type="region of interest" description="Disordered" evidence="4">
    <location>
        <begin position="700"/>
        <end position="722"/>
    </location>
</feature>
<dbReference type="InterPro" id="IPR036420">
    <property type="entry name" value="BRCT_dom_sf"/>
</dbReference>
<feature type="compositionally biased region" description="Polar residues" evidence="4">
    <location>
        <begin position="705"/>
        <end position="714"/>
    </location>
</feature>
<dbReference type="PROSITE" id="PS50172">
    <property type="entry name" value="BRCT"/>
    <property type="match status" value="1"/>
</dbReference>
<dbReference type="Pfam" id="PF16770">
    <property type="entry name" value="RTT107_BRCT_5"/>
    <property type="match status" value="1"/>
</dbReference>
<dbReference type="AlphaFoldDB" id="A0A8B8L7Q5"/>